<feature type="transmembrane region" description="Helical" evidence="6">
    <location>
        <begin position="392"/>
        <end position="413"/>
    </location>
</feature>
<comment type="caution">
    <text evidence="9">The sequence shown here is derived from an EMBL/GenBank/DDBJ whole genome shotgun (WGS) entry which is preliminary data.</text>
</comment>
<dbReference type="PANTHER" id="PTHR18945">
    <property type="entry name" value="NEUROTRANSMITTER GATED ION CHANNEL"/>
    <property type="match status" value="1"/>
</dbReference>
<dbReference type="CDD" id="cd19051">
    <property type="entry name" value="LGIC_TM_cation"/>
    <property type="match status" value="1"/>
</dbReference>
<keyword evidence="4 6" id="KW-0472">Membrane</keyword>
<dbReference type="InterPro" id="IPR006201">
    <property type="entry name" value="Neur_channel"/>
</dbReference>
<dbReference type="GO" id="GO:0016020">
    <property type="term" value="C:membrane"/>
    <property type="evidence" value="ECO:0007669"/>
    <property type="project" value="UniProtKB-SubCell"/>
</dbReference>
<proteinExistence type="predicted"/>
<evidence type="ECO:0000313" key="9">
    <source>
        <dbReference type="EMBL" id="OWF50251.1"/>
    </source>
</evidence>
<dbReference type="AlphaFoldDB" id="A0A210QNF9"/>
<dbReference type="InterPro" id="IPR036719">
    <property type="entry name" value="Neuro-gated_channel_TM_sf"/>
</dbReference>
<dbReference type="Gene3D" id="1.20.58.390">
    <property type="entry name" value="Neurotransmitter-gated ion-channel transmembrane domain"/>
    <property type="match status" value="1"/>
</dbReference>
<evidence type="ECO:0000256" key="1">
    <source>
        <dbReference type="ARBA" id="ARBA00004141"/>
    </source>
</evidence>
<evidence type="ECO:0000256" key="6">
    <source>
        <dbReference type="SAM" id="Phobius"/>
    </source>
</evidence>
<evidence type="ECO:0000256" key="5">
    <source>
        <dbReference type="SAM" id="MobiDB-lite"/>
    </source>
</evidence>
<evidence type="ECO:0000313" key="10">
    <source>
        <dbReference type="Proteomes" id="UP000242188"/>
    </source>
</evidence>
<feature type="compositionally biased region" description="Basic and acidic residues" evidence="5">
    <location>
        <begin position="342"/>
        <end position="374"/>
    </location>
</feature>
<feature type="transmembrane region" description="Helical" evidence="6">
    <location>
        <begin position="208"/>
        <end position="234"/>
    </location>
</feature>
<keyword evidence="3 6" id="KW-1133">Transmembrane helix</keyword>
<dbReference type="GO" id="GO:0005230">
    <property type="term" value="F:extracellular ligand-gated monoatomic ion channel activity"/>
    <property type="evidence" value="ECO:0007669"/>
    <property type="project" value="InterPro"/>
</dbReference>
<dbReference type="Pfam" id="PF02931">
    <property type="entry name" value="Neur_chan_LBD"/>
    <property type="match status" value="1"/>
</dbReference>
<dbReference type="SUPFAM" id="SSF63712">
    <property type="entry name" value="Nicotinic receptor ligand binding domain-like"/>
    <property type="match status" value="1"/>
</dbReference>
<evidence type="ECO:0000259" key="8">
    <source>
        <dbReference type="Pfam" id="PF02932"/>
    </source>
</evidence>
<name>A0A210QNF9_MIZYE</name>
<dbReference type="Proteomes" id="UP000242188">
    <property type="component" value="Unassembled WGS sequence"/>
</dbReference>
<feature type="domain" description="Neurotransmitter-gated ion-channel ligand-binding" evidence="7">
    <location>
        <begin position="10"/>
        <end position="193"/>
    </location>
</feature>
<keyword evidence="2 6" id="KW-0812">Transmembrane</keyword>
<dbReference type="InterPro" id="IPR036734">
    <property type="entry name" value="Neur_chan_lig-bd_sf"/>
</dbReference>
<dbReference type="PRINTS" id="PR00252">
    <property type="entry name" value="NRIONCHANNEL"/>
</dbReference>
<dbReference type="OrthoDB" id="6123091at2759"/>
<gene>
    <name evidence="9" type="ORF">KP79_PYT16090</name>
</gene>
<sequence>MSQSSTDGTSLYTALMTGYQKHVRPGTDYSVPLQVNVTFGLITIQAFNELEGKFAVTGFFTITWVDERLNWTPGSYSSMASTLLQQKEVWKPNMVLGNTYNNIKFLGLDDFYIRYLYTGLATWNPVDVFEVSCDADVTFYPFDSQSCKLLFTTWFYRPTEISFNVLNSELDLGMFTENSIWELMSTQMTIINSGFEIVEIKLFFKRRFLFYLVNMILPMCMMTAINSFVFILPVESGERIGFSITNLLSIAVFLTIVTDALPQSSMPQISVLSYLLLTQMGMSVLIMLLTILSVKVYLSEEEKVPQHYITFVNIMEYKCLKKKPQTATVTPTEIYVTPVSSDKTDEKSGSRRKSPGDQKKHPTVDETATEKPQTDGEVELTWKKVGHAFDKASMLFIIFASVCINMGFMVYLIHTYF</sequence>
<dbReference type="CDD" id="cd18989">
    <property type="entry name" value="LGIC_ECD_cation"/>
    <property type="match status" value="1"/>
</dbReference>
<keyword evidence="10" id="KW-1185">Reference proteome</keyword>
<comment type="subcellular location">
    <subcellularLocation>
        <location evidence="1">Membrane</location>
        <topology evidence="1">Multi-pass membrane protein</topology>
    </subcellularLocation>
</comment>
<evidence type="ECO:0000259" key="7">
    <source>
        <dbReference type="Pfam" id="PF02931"/>
    </source>
</evidence>
<dbReference type="EMBL" id="NEDP02002708">
    <property type="protein sequence ID" value="OWF50251.1"/>
    <property type="molecule type" value="Genomic_DNA"/>
</dbReference>
<dbReference type="SUPFAM" id="SSF90112">
    <property type="entry name" value="Neurotransmitter-gated ion-channel transmembrane pore"/>
    <property type="match status" value="1"/>
</dbReference>
<dbReference type="Gene3D" id="2.70.170.10">
    <property type="entry name" value="Neurotransmitter-gated ion-channel ligand-binding domain"/>
    <property type="match status" value="1"/>
</dbReference>
<dbReference type="InterPro" id="IPR006202">
    <property type="entry name" value="Neur_chan_lig-bd"/>
</dbReference>
<dbReference type="Pfam" id="PF02932">
    <property type="entry name" value="Neur_chan_memb"/>
    <property type="match status" value="1"/>
</dbReference>
<feature type="region of interest" description="Disordered" evidence="5">
    <location>
        <begin position="339"/>
        <end position="375"/>
    </location>
</feature>
<dbReference type="STRING" id="6573.A0A210QNF9"/>
<feature type="domain" description="Neurotransmitter-gated ion-channel transmembrane" evidence="8">
    <location>
        <begin position="215"/>
        <end position="350"/>
    </location>
</feature>
<evidence type="ECO:0000256" key="2">
    <source>
        <dbReference type="ARBA" id="ARBA00022692"/>
    </source>
</evidence>
<feature type="transmembrane region" description="Helical" evidence="6">
    <location>
        <begin position="274"/>
        <end position="298"/>
    </location>
</feature>
<dbReference type="GO" id="GO:0004888">
    <property type="term" value="F:transmembrane signaling receptor activity"/>
    <property type="evidence" value="ECO:0007669"/>
    <property type="project" value="InterPro"/>
</dbReference>
<protein>
    <submittedName>
        <fullName evidence="9">Neuronal acetylcholine receptor subunit alpha-6</fullName>
    </submittedName>
</protein>
<accession>A0A210QNF9</accession>
<reference evidence="9 10" key="1">
    <citation type="journal article" date="2017" name="Nat. Ecol. Evol.">
        <title>Scallop genome provides insights into evolution of bilaterian karyotype and development.</title>
        <authorList>
            <person name="Wang S."/>
            <person name="Zhang J."/>
            <person name="Jiao W."/>
            <person name="Li J."/>
            <person name="Xun X."/>
            <person name="Sun Y."/>
            <person name="Guo X."/>
            <person name="Huan P."/>
            <person name="Dong B."/>
            <person name="Zhang L."/>
            <person name="Hu X."/>
            <person name="Sun X."/>
            <person name="Wang J."/>
            <person name="Zhao C."/>
            <person name="Wang Y."/>
            <person name="Wang D."/>
            <person name="Huang X."/>
            <person name="Wang R."/>
            <person name="Lv J."/>
            <person name="Li Y."/>
            <person name="Zhang Z."/>
            <person name="Liu B."/>
            <person name="Lu W."/>
            <person name="Hui Y."/>
            <person name="Liang J."/>
            <person name="Zhou Z."/>
            <person name="Hou R."/>
            <person name="Li X."/>
            <person name="Liu Y."/>
            <person name="Li H."/>
            <person name="Ning X."/>
            <person name="Lin Y."/>
            <person name="Zhao L."/>
            <person name="Xing Q."/>
            <person name="Dou J."/>
            <person name="Li Y."/>
            <person name="Mao J."/>
            <person name="Guo H."/>
            <person name="Dou H."/>
            <person name="Li T."/>
            <person name="Mu C."/>
            <person name="Jiang W."/>
            <person name="Fu Q."/>
            <person name="Fu X."/>
            <person name="Miao Y."/>
            <person name="Liu J."/>
            <person name="Yu Q."/>
            <person name="Li R."/>
            <person name="Liao H."/>
            <person name="Li X."/>
            <person name="Kong Y."/>
            <person name="Jiang Z."/>
            <person name="Chourrout D."/>
            <person name="Li R."/>
            <person name="Bao Z."/>
        </authorList>
    </citation>
    <scope>NUCLEOTIDE SEQUENCE [LARGE SCALE GENOMIC DNA]</scope>
    <source>
        <strain evidence="9 10">PY_sf001</strain>
    </source>
</reference>
<evidence type="ECO:0000256" key="3">
    <source>
        <dbReference type="ARBA" id="ARBA00022989"/>
    </source>
</evidence>
<keyword evidence="9" id="KW-0675">Receptor</keyword>
<dbReference type="FunFam" id="2.70.170.10:FF:000028">
    <property type="entry name" value="AcetylCholine Receptor"/>
    <property type="match status" value="1"/>
</dbReference>
<evidence type="ECO:0000256" key="4">
    <source>
        <dbReference type="ARBA" id="ARBA00023136"/>
    </source>
</evidence>
<dbReference type="InterPro" id="IPR038050">
    <property type="entry name" value="Neuro_actylchol_rec"/>
</dbReference>
<feature type="transmembrane region" description="Helical" evidence="6">
    <location>
        <begin position="240"/>
        <end position="262"/>
    </location>
</feature>
<dbReference type="InterPro" id="IPR006029">
    <property type="entry name" value="Neurotrans-gated_channel_TM"/>
</dbReference>
<organism evidence="9 10">
    <name type="scientific">Mizuhopecten yessoensis</name>
    <name type="common">Japanese scallop</name>
    <name type="synonym">Patinopecten yessoensis</name>
    <dbReference type="NCBI Taxonomy" id="6573"/>
    <lineage>
        <taxon>Eukaryota</taxon>
        <taxon>Metazoa</taxon>
        <taxon>Spiralia</taxon>
        <taxon>Lophotrochozoa</taxon>
        <taxon>Mollusca</taxon>
        <taxon>Bivalvia</taxon>
        <taxon>Autobranchia</taxon>
        <taxon>Pteriomorphia</taxon>
        <taxon>Pectinida</taxon>
        <taxon>Pectinoidea</taxon>
        <taxon>Pectinidae</taxon>
        <taxon>Mizuhopecten</taxon>
    </lineage>
</organism>